<reference evidence="5" key="2">
    <citation type="journal article" date="2019" name="MicrobiologyOpen">
        <title>High-quality draft genome sequence of Gaiella occulta isolated from a 150 meter deep mineral water borehole and comparison with the genome sequences of other deep-branching lineages of the phylum Actinobacteria.</title>
        <authorList>
            <person name="Severino R."/>
            <person name="Froufe H.J.C."/>
            <person name="Barroso C."/>
            <person name="Albuquerque L."/>
            <person name="Lobo-da-Cunha A."/>
            <person name="da Costa M.S."/>
            <person name="Egas C."/>
        </authorList>
    </citation>
    <scope>NUCLEOTIDE SEQUENCE [LARGE SCALE GENOMIC DNA]</scope>
    <source>
        <strain evidence="5">F2-233</strain>
    </source>
</reference>
<organism evidence="4 5">
    <name type="scientific">Gaiella occulta</name>
    <dbReference type="NCBI Taxonomy" id="1002870"/>
    <lineage>
        <taxon>Bacteria</taxon>
        <taxon>Bacillati</taxon>
        <taxon>Actinomycetota</taxon>
        <taxon>Thermoleophilia</taxon>
        <taxon>Gaiellales</taxon>
        <taxon>Gaiellaceae</taxon>
        <taxon>Gaiella</taxon>
    </lineage>
</organism>
<dbReference type="EMBL" id="QQZY01000010">
    <property type="protein sequence ID" value="RDI73348.1"/>
    <property type="molecule type" value="Genomic_DNA"/>
</dbReference>
<evidence type="ECO:0000313" key="4">
    <source>
        <dbReference type="EMBL" id="RDI73348.1"/>
    </source>
</evidence>
<gene>
    <name evidence="4" type="ORF">Gocc_2948</name>
</gene>
<dbReference type="CDD" id="cd04301">
    <property type="entry name" value="NAT_SF"/>
    <property type="match status" value="1"/>
</dbReference>
<dbReference type="InterPro" id="IPR050832">
    <property type="entry name" value="Bact_Acetyltransf"/>
</dbReference>
<dbReference type="Gene3D" id="3.40.630.30">
    <property type="match status" value="1"/>
</dbReference>
<dbReference type="SUPFAM" id="SSF55729">
    <property type="entry name" value="Acyl-CoA N-acyltransferases (Nat)"/>
    <property type="match status" value="2"/>
</dbReference>
<evidence type="ECO:0000313" key="5">
    <source>
        <dbReference type="Proteomes" id="UP000254134"/>
    </source>
</evidence>
<dbReference type="PROSITE" id="PS51186">
    <property type="entry name" value="GNAT"/>
    <property type="match status" value="2"/>
</dbReference>
<keyword evidence="2" id="KW-0012">Acyltransferase</keyword>
<dbReference type="Pfam" id="PF00583">
    <property type="entry name" value="Acetyltransf_1"/>
    <property type="match status" value="2"/>
</dbReference>
<name>A0A7M2YV93_9ACTN</name>
<dbReference type="Proteomes" id="UP000254134">
    <property type="component" value="Unassembled WGS sequence"/>
</dbReference>
<protein>
    <submittedName>
        <fullName evidence="4">Acetyltransferase (GNAT) domain</fullName>
    </submittedName>
</protein>
<dbReference type="RefSeq" id="WP_181813726.1">
    <property type="nucleotide sequence ID" value="NZ_QQZY01000010.1"/>
</dbReference>
<evidence type="ECO:0000256" key="1">
    <source>
        <dbReference type="ARBA" id="ARBA00022679"/>
    </source>
</evidence>
<dbReference type="PANTHER" id="PTHR43877">
    <property type="entry name" value="AMINOALKYLPHOSPHONATE N-ACETYLTRANSFERASE-RELATED-RELATED"/>
    <property type="match status" value="1"/>
</dbReference>
<dbReference type="InterPro" id="IPR000182">
    <property type="entry name" value="GNAT_dom"/>
</dbReference>
<feature type="domain" description="N-acetyltransferase" evidence="3">
    <location>
        <begin position="2"/>
        <end position="150"/>
    </location>
</feature>
<dbReference type="GO" id="GO:0016747">
    <property type="term" value="F:acyltransferase activity, transferring groups other than amino-acyl groups"/>
    <property type="evidence" value="ECO:0007669"/>
    <property type="project" value="InterPro"/>
</dbReference>
<feature type="domain" description="N-acetyltransferase" evidence="3">
    <location>
        <begin position="153"/>
        <end position="304"/>
    </location>
</feature>
<reference evidence="4 5" key="1">
    <citation type="submission" date="2018-07" db="EMBL/GenBank/DDBJ databases">
        <title>High-quality-draft genome sequence of Gaiella occulta.</title>
        <authorList>
            <person name="Severino R."/>
            <person name="Froufe H.J.C."/>
            <person name="Rainey F.A."/>
            <person name="Barroso C."/>
            <person name="Albuquerque L."/>
            <person name="Lobo-Da-Cunha A."/>
            <person name="Da Costa M.S."/>
            <person name="Egas C."/>
        </authorList>
    </citation>
    <scope>NUCLEOTIDE SEQUENCE [LARGE SCALE GENOMIC DNA]</scope>
    <source>
        <strain evidence="4 5">F2-233</strain>
    </source>
</reference>
<dbReference type="AlphaFoldDB" id="A0A7M2YV93"/>
<keyword evidence="1 4" id="KW-0808">Transferase</keyword>
<proteinExistence type="predicted"/>
<dbReference type="InterPro" id="IPR016181">
    <property type="entry name" value="Acyl_CoA_acyltransferase"/>
</dbReference>
<evidence type="ECO:0000259" key="3">
    <source>
        <dbReference type="PROSITE" id="PS51186"/>
    </source>
</evidence>
<comment type="caution">
    <text evidence="4">The sequence shown here is derived from an EMBL/GenBank/DDBJ whole genome shotgun (WGS) entry which is preliminary data.</text>
</comment>
<keyword evidence="5" id="KW-1185">Reference proteome</keyword>
<accession>A0A7M2YV93</accession>
<evidence type="ECO:0000256" key="2">
    <source>
        <dbReference type="ARBA" id="ARBA00023315"/>
    </source>
</evidence>
<sequence>MIGVAEIQEDELDRWIAVHNVVFPHDPQAPETMLDWKRQAEATAWFLARADGVDAGVAVAVIGWHAEAGVARTEAGVLPERRGRGIGTALLAAAARWAREGGMHSGDAAVDETDASSLAWAQRRGFVEVGRQSRLVLDLRQAAHAQIDPPPGIEIASWAQRPDALHGMYEVACEAYPDVPGEEHVRMAAFEQWLANDLKGAGDRPEATFVALAGGEVVGYAKLSLSAARPDTAFHDITGVRRAWRGRGIAGALKRAEIAWARQQGYARLETHNEVRNEPIRRLNDRYGYVVEPGVVVVRGPLPA</sequence>